<keyword evidence="3" id="KW-1185">Reference proteome</keyword>
<evidence type="ECO:0000256" key="1">
    <source>
        <dbReference type="SAM" id="MobiDB-lite"/>
    </source>
</evidence>
<evidence type="ECO:0000313" key="2">
    <source>
        <dbReference type="EMBL" id="MFC4069436.1"/>
    </source>
</evidence>
<comment type="caution">
    <text evidence="2">The sequence shown here is derived from an EMBL/GenBank/DDBJ whole genome shotgun (WGS) entry which is preliminary data.</text>
</comment>
<dbReference type="RefSeq" id="WP_378070316.1">
    <property type="nucleotide sequence ID" value="NZ_JBHSBL010000020.1"/>
</dbReference>
<sequence>MSAAASSSAASAGAAALRAVTGCVPVVRWRRFADRPPRPVFFTRPPRRGGSRHTGTSWQGGGEQR</sequence>
<dbReference type="EMBL" id="JBHSBL010000020">
    <property type="protein sequence ID" value="MFC4069436.1"/>
    <property type="molecule type" value="Genomic_DNA"/>
</dbReference>
<accession>A0ABV8J0E0</accession>
<protein>
    <submittedName>
        <fullName evidence="2">Uncharacterized protein</fullName>
    </submittedName>
</protein>
<proteinExistence type="predicted"/>
<organism evidence="2 3">
    <name type="scientific">Actinoplanes subglobosus</name>
    <dbReference type="NCBI Taxonomy" id="1547892"/>
    <lineage>
        <taxon>Bacteria</taxon>
        <taxon>Bacillati</taxon>
        <taxon>Actinomycetota</taxon>
        <taxon>Actinomycetes</taxon>
        <taxon>Micromonosporales</taxon>
        <taxon>Micromonosporaceae</taxon>
        <taxon>Actinoplanes</taxon>
    </lineage>
</organism>
<gene>
    <name evidence="2" type="ORF">ACFO0C_31320</name>
</gene>
<name>A0ABV8J0E0_9ACTN</name>
<evidence type="ECO:0000313" key="3">
    <source>
        <dbReference type="Proteomes" id="UP001595867"/>
    </source>
</evidence>
<dbReference type="Proteomes" id="UP001595867">
    <property type="component" value="Unassembled WGS sequence"/>
</dbReference>
<feature type="region of interest" description="Disordered" evidence="1">
    <location>
        <begin position="35"/>
        <end position="65"/>
    </location>
</feature>
<reference evidence="3" key="1">
    <citation type="journal article" date="2019" name="Int. J. Syst. Evol. Microbiol.">
        <title>The Global Catalogue of Microorganisms (GCM) 10K type strain sequencing project: providing services to taxonomists for standard genome sequencing and annotation.</title>
        <authorList>
            <consortium name="The Broad Institute Genomics Platform"/>
            <consortium name="The Broad Institute Genome Sequencing Center for Infectious Disease"/>
            <person name="Wu L."/>
            <person name="Ma J."/>
        </authorList>
    </citation>
    <scope>NUCLEOTIDE SEQUENCE [LARGE SCALE GENOMIC DNA]</scope>
    <source>
        <strain evidence="3">TBRC 5832</strain>
    </source>
</reference>